<gene>
    <name evidence="2" type="ORF">IBL26_25390</name>
</gene>
<feature type="region of interest" description="Disordered" evidence="1">
    <location>
        <begin position="123"/>
        <end position="145"/>
    </location>
</feature>
<accession>A0ABR7RVX1</accession>
<dbReference type="Proteomes" id="UP000626026">
    <property type="component" value="Unassembled WGS sequence"/>
</dbReference>
<feature type="compositionally biased region" description="Basic and acidic residues" evidence="1">
    <location>
        <begin position="131"/>
        <end position="144"/>
    </location>
</feature>
<dbReference type="EMBL" id="JACTVA010000123">
    <property type="protein sequence ID" value="MBC9210176.1"/>
    <property type="molecule type" value="Genomic_DNA"/>
</dbReference>
<evidence type="ECO:0000313" key="3">
    <source>
        <dbReference type="Proteomes" id="UP000626026"/>
    </source>
</evidence>
<proteinExistence type="predicted"/>
<protein>
    <submittedName>
        <fullName evidence="2">Uncharacterized protein</fullName>
    </submittedName>
</protein>
<sequence>RRPAAQPARPAQDRDVVIANELGLALRELYVVPTGSLETATDQLGIDTLPSGGSLRVALGRQTLCLFDVRVVLADGSTRERRGVDLCRTARVTFGDPTAPLREAMIENATDLTMRELYALPTATGRAQQRRGGEEPDRGQDRLGSEVVPPEATFTLRLGRTRDCLYDVTAVFEDDTEEERPRVDLCRRARLTFGDPSVPLREMEVANGSGRSMRNLFASATPVPPGQTRSAESWGPDRLSGVAMEAGDTFNLRLRSRNCLADLRAVYDDNTAEEKRGVDLCAGGGTTLFDASGVPRPPERAFTLVNRHSAAVDEAYASSIDESDWGEDKLSGTPLERGGRHEVVLRGGCEVDLRIVFANGGAEERRGVDICATNLIVLRPGWTLATRLDQNPGAIEPSPPREGSVRLRNTGPAPIVELYVHAAGAARGADRLGATVLGRGEALDFQPPEGVGCTADLSAVFRDGREISRQAFNFCSGTEVALP</sequence>
<comment type="caution">
    <text evidence="2">The sequence shown here is derived from an EMBL/GenBank/DDBJ whole genome shotgun (WGS) entry which is preliminary data.</text>
</comment>
<evidence type="ECO:0000256" key="1">
    <source>
        <dbReference type="SAM" id="MobiDB-lite"/>
    </source>
</evidence>
<dbReference type="RefSeq" id="WP_187787276.1">
    <property type="nucleotide sequence ID" value="NZ_JACTVA010000123.1"/>
</dbReference>
<name>A0ABR7RVX1_9PROT</name>
<feature type="non-terminal residue" evidence="2">
    <location>
        <position position="1"/>
    </location>
</feature>
<organism evidence="2 3">
    <name type="scientific">Teichococcus aerophilus</name>
    <dbReference type="NCBI Taxonomy" id="1224513"/>
    <lineage>
        <taxon>Bacteria</taxon>
        <taxon>Pseudomonadati</taxon>
        <taxon>Pseudomonadota</taxon>
        <taxon>Alphaproteobacteria</taxon>
        <taxon>Acetobacterales</taxon>
        <taxon>Roseomonadaceae</taxon>
        <taxon>Roseomonas</taxon>
    </lineage>
</organism>
<keyword evidence="3" id="KW-1185">Reference proteome</keyword>
<evidence type="ECO:0000313" key="2">
    <source>
        <dbReference type="EMBL" id="MBC9210176.1"/>
    </source>
</evidence>
<reference evidence="2 3" key="1">
    <citation type="journal article" date="2013" name="Int. J. Syst. Evol. Microbiol.">
        <title>Roseomonas aerophila sp. nov., isolated from air.</title>
        <authorList>
            <person name="Kim S.J."/>
            <person name="Weon H.Y."/>
            <person name="Ahn J.H."/>
            <person name="Hong S.B."/>
            <person name="Seok S.J."/>
            <person name="Whang K.S."/>
            <person name="Kwon S.W."/>
        </authorList>
    </citation>
    <scope>NUCLEOTIDE SEQUENCE [LARGE SCALE GENOMIC DNA]</scope>
    <source>
        <strain evidence="2 3">NBRC 108923</strain>
    </source>
</reference>